<accession>A0A1J7CJF3</accession>
<dbReference type="OrthoDB" id="744966at2"/>
<dbReference type="AlphaFoldDB" id="A0A1J7CJF3"/>
<dbReference type="RefSeq" id="WP_071637252.1">
    <property type="nucleotide sequence ID" value="NZ_MLFK01000007.1"/>
</dbReference>
<keyword evidence="2" id="KW-1185">Reference proteome</keyword>
<evidence type="ECO:0000313" key="2">
    <source>
        <dbReference type="Proteomes" id="UP000182826"/>
    </source>
</evidence>
<protein>
    <submittedName>
        <fullName evidence="1">Uncharacterized protein</fullName>
    </submittedName>
</protein>
<dbReference type="EMBL" id="MLFK01000007">
    <property type="protein sequence ID" value="OIV41700.1"/>
    <property type="molecule type" value="Genomic_DNA"/>
</dbReference>
<evidence type="ECO:0000313" key="1">
    <source>
        <dbReference type="EMBL" id="OIV41700.1"/>
    </source>
</evidence>
<proteinExistence type="predicted"/>
<reference evidence="1 2" key="1">
    <citation type="submission" date="2016-10" db="EMBL/GenBank/DDBJ databases">
        <title>Draft Genome Sequence of Rhizobacteria Flavobacterium johnsoniae CI04.</title>
        <authorList>
            <person name="Bravo J.I."/>
            <person name="Lozano G.L."/>
            <person name="Handelsman J."/>
        </authorList>
    </citation>
    <scope>NUCLEOTIDE SEQUENCE [LARGE SCALE GENOMIC DNA]</scope>
    <source>
        <strain evidence="1 2">CI04</strain>
    </source>
</reference>
<comment type="caution">
    <text evidence="1">The sequence shown here is derived from an EMBL/GenBank/DDBJ whole genome shotgun (WGS) entry which is preliminary data.</text>
</comment>
<gene>
    <name evidence="1" type="ORF">BKM63_14385</name>
</gene>
<name>A0A1J7CJF3_FLAJO</name>
<dbReference type="Proteomes" id="UP000182826">
    <property type="component" value="Unassembled WGS sequence"/>
</dbReference>
<sequence length="341" mass="40526">MDNQHLSNIQLEIGQSLADKTKIYLDTNYWLKIRDRRTDKDKLLYNQLIKLVESEKVILPISEITFWEILKQSDLSSLKQSALIIDKLSKGISIAGEKDRQRLEFLDFVNCKSRKPQNNLNEMVWSKISLIILLPFFLKHDPEMLNTGFINFLSDISFENIINQLDATSNLKPFYHKDDIDALNYGKEKYKHENKNFHEMYLSELGGYLHEFEKDLNNYFEEFYFNDTGNKVTAQERQSLNCKNWKNMIYNLSKLKKLNDELPSYRIFPEMNAAARWNKDRKYKDGNDTMDFLHVSSALPYFDYFFTERELSTMIKQRKLDEIYNCKVSSNIDEILELLKF</sequence>
<organism evidence="1 2">
    <name type="scientific">Flavobacterium johnsoniae</name>
    <name type="common">Cytophaga johnsonae</name>
    <dbReference type="NCBI Taxonomy" id="986"/>
    <lineage>
        <taxon>Bacteria</taxon>
        <taxon>Pseudomonadati</taxon>
        <taxon>Bacteroidota</taxon>
        <taxon>Flavobacteriia</taxon>
        <taxon>Flavobacteriales</taxon>
        <taxon>Flavobacteriaceae</taxon>
        <taxon>Flavobacterium</taxon>
    </lineage>
</organism>